<dbReference type="PROSITE" id="PS00820">
    <property type="entry name" value="GLUCOAMYLASE"/>
    <property type="match status" value="1"/>
</dbReference>
<feature type="binding site" evidence="11">
    <location>
        <position position="191"/>
    </location>
    <ligand>
        <name>substrate</name>
    </ligand>
</feature>
<sequence>MHFTAFNSSPGPRKVDSSQVCRDPSTAPLIDYKTAVIMILGSAVLVGGVAATLFAPVSGLPATAPIGHKRDALDDWIAKQEPISYAGILANIGEAGARSYGAGRGLVLASPSTVDPDYYYTWTRDAALTFKALIDRFIVTKDAYLQTHINDFITAQAALQTVSNPSGTFQDGSGLGEAKYKPDGTAFTGDWGRPQRDGPPLRATALIAYGKWLISNGYQDAATNIVWPVVKNDLAYVAQYWNQTGFDLWEEVKGSSFFTTAAQHRALVEGSSFAAAVGSSCPDCDSQAPQILCFFQTYWNGEYIVSNTNVDNGRSGKDVNSILTSVNTFDPQAGCDDVTFQPCSPKALANHKVVTDSFRSIYGVNNGIPEGAAVAVGRYPEDVYYNGNPWYLATLAAAEQLYFALHQYSAQNSLTITSTSLAFWRALDSSAAEGTYDSSSQTYTTLTAALRSYADGYVAVAQKYTPTDGALAEQFERTSGAPLSAKHLTWSYASVLTAVSARNGDVPASWGASNNSLPSTCQSSSVAGSYTAAPTSPTWPDFPCSPAASIAVTFNVQTRTAPGQEIVVVGDVEALGSWNVERALKLEASRYRDADFPLWLGQLQGVQAGSRIEYKYVRREANGDVVWQGGDNGVVEAKVDGCRDAVAVGDRWD</sequence>
<dbReference type="Gene3D" id="2.60.40.10">
    <property type="entry name" value="Immunoglobulins"/>
    <property type="match status" value="1"/>
</dbReference>
<keyword evidence="13" id="KW-1133">Transmembrane helix</keyword>
<keyword evidence="7 9" id="KW-0326">Glycosidase</keyword>
<evidence type="ECO:0000256" key="13">
    <source>
        <dbReference type="SAM" id="Phobius"/>
    </source>
</evidence>
<dbReference type="EMBL" id="CAOQHR010000003">
    <property type="protein sequence ID" value="CAI6331665.1"/>
    <property type="molecule type" value="Genomic_DNA"/>
</dbReference>
<keyword evidence="5" id="KW-0325">Glycoprotein</keyword>
<keyword evidence="3" id="KW-0732">Signal</keyword>
<protein>
    <recommendedName>
        <fullName evidence="9">Glucoamylase</fullName>
        <ecNumber evidence="9">3.2.1.3</ecNumber>
    </recommendedName>
    <alternativeName>
        <fullName evidence="9">1,4-alpha-D-glucan glucohydrolase</fullName>
    </alternativeName>
    <alternativeName>
        <fullName evidence="9">Glucan 1,4-alpha-glucosidase</fullName>
    </alternativeName>
</protein>
<feature type="compositionally biased region" description="Polar residues" evidence="12">
    <location>
        <begin position="1"/>
        <end position="10"/>
    </location>
</feature>
<dbReference type="InterPro" id="IPR008291">
    <property type="entry name" value="Glucoamylase_SBD"/>
</dbReference>
<dbReference type="InterPro" id="IPR013783">
    <property type="entry name" value="Ig-like_fold"/>
</dbReference>
<dbReference type="InterPro" id="IPR011613">
    <property type="entry name" value="GH15-like"/>
</dbReference>
<dbReference type="PIRSF" id="PIRSF001031">
    <property type="entry name" value="Glu-a-glcsd_SBD"/>
    <property type="match status" value="1"/>
</dbReference>
<evidence type="ECO:0000256" key="1">
    <source>
        <dbReference type="ARBA" id="ARBA00001863"/>
    </source>
</evidence>
<dbReference type="OrthoDB" id="6123450at2759"/>
<feature type="transmembrane region" description="Helical" evidence="13">
    <location>
        <begin position="35"/>
        <end position="55"/>
    </location>
</feature>
<organism evidence="15 16">
    <name type="scientific">Periconia digitata</name>
    <dbReference type="NCBI Taxonomy" id="1303443"/>
    <lineage>
        <taxon>Eukaryota</taxon>
        <taxon>Fungi</taxon>
        <taxon>Dikarya</taxon>
        <taxon>Ascomycota</taxon>
        <taxon>Pezizomycotina</taxon>
        <taxon>Dothideomycetes</taxon>
        <taxon>Pleosporomycetidae</taxon>
        <taxon>Pleosporales</taxon>
        <taxon>Massarineae</taxon>
        <taxon>Periconiaceae</taxon>
        <taxon>Periconia</taxon>
    </lineage>
</organism>
<dbReference type="PANTHER" id="PTHR31616:SF12">
    <property type="entry name" value="GLUCOAMYLASE"/>
    <property type="match status" value="1"/>
</dbReference>
<comment type="similarity">
    <text evidence="2 9">Belongs to the glycosyl hydrolase 15 family.</text>
</comment>
<evidence type="ECO:0000256" key="3">
    <source>
        <dbReference type="ARBA" id="ARBA00022729"/>
    </source>
</evidence>
<dbReference type="PROSITE" id="PS51166">
    <property type="entry name" value="CBM20"/>
    <property type="match status" value="1"/>
</dbReference>
<dbReference type="InterPro" id="IPR008928">
    <property type="entry name" value="6-hairpin_glycosidase_sf"/>
</dbReference>
<evidence type="ECO:0000256" key="9">
    <source>
        <dbReference type="PIRNR" id="PIRNR001031"/>
    </source>
</evidence>
<dbReference type="InterPro" id="IPR000165">
    <property type="entry name" value="Glucoamylase"/>
</dbReference>
<dbReference type="GO" id="GO:2001070">
    <property type="term" value="F:starch binding"/>
    <property type="evidence" value="ECO:0007669"/>
    <property type="project" value="InterPro"/>
</dbReference>
<dbReference type="SUPFAM" id="SSF48208">
    <property type="entry name" value="Six-hairpin glycosidases"/>
    <property type="match status" value="1"/>
</dbReference>
<comment type="caution">
    <text evidence="15">The sequence shown here is derived from an EMBL/GenBank/DDBJ whole genome shotgun (WGS) entry which is preliminary data.</text>
</comment>
<evidence type="ECO:0000256" key="6">
    <source>
        <dbReference type="ARBA" id="ARBA00023277"/>
    </source>
</evidence>
<dbReference type="EC" id="3.2.1.3" evidence="9"/>
<feature type="active site" description="Proton acceptor" evidence="10">
    <location>
        <position position="247"/>
    </location>
</feature>
<evidence type="ECO:0000256" key="5">
    <source>
        <dbReference type="ARBA" id="ARBA00023180"/>
    </source>
</evidence>
<evidence type="ECO:0000313" key="16">
    <source>
        <dbReference type="Proteomes" id="UP001152607"/>
    </source>
</evidence>
<evidence type="ECO:0000256" key="12">
    <source>
        <dbReference type="SAM" id="MobiDB-lite"/>
    </source>
</evidence>
<evidence type="ECO:0000256" key="7">
    <source>
        <dbReference type="ARBA" id="ARBA00023295"/>
    </source>
</evidence>
<evidence type="ECO:0000256" key="10">
    <source>
        <dbReference type="PIRSR" id="PIRSR001031-1"/>
    </source>
</evidence>
<evidence type="ECO:0000256" key="11">
    <source>
        <dbReference type="PIRSR" id="PIRSR001031-2"/>
    </source>
</evidence>
<reference evidence="15" key="1">
    <citation type="submission" date="2023-01" db="EMBL/GenBank/DDBJ databases">
        <authorList>
            <person name="Van Ghelder C."/>
            <person name="Rancurel C."/>
        </authorList>
    </citation>
    <scope>NUCLEOTIDE SEQUENCE</scope>
    <source>
        <strain evidence="15">CNCM I-4278</strain>
    </source>
</reference>
<keyword evidence="13" id="KW-0812">Transmembrane</keyword>
<dbReference type="InterPro" id="IPR013784">
    <property type="entry name" value="Carb-bd-like_fold"/>
</dbReference>
<dbReference type="GO" id="GO:0000324">
    <property type="term" value="C:fungal-type vacuole"/>
    <property type="evidence" value="ECO:0007669"/>
    <property type="project" value="TreeGrafter"/>
</dbReference>
<accession>A0A9W4UB19</accession>
<dbReference type="FunFam" id="1.50.10.10:FF:000018">
    <property type="entry name" value="Glucoamylase"/>
    <property type="match status" value="1"/>
</dbReference>
<dbReference type="AlphaFoldDB" id="A0A9W4UB19"/>
<dbReference type="PANTHER" id="PTHR31616">
    <property type="entry name" value="TREHALASE"/>
    <property type="match status" value="1"/>
</dbReference>
<keyword evidence="16" id="KW-1185">Reference proteome</keyword>
<comment type="catalytic activity">
    <reaction evidence="1 9">
        <text>Hydrolysis of terminal (1-&gt;4)-linked alpha-D-glucose residues successively from non-reducing ends of the chains with release of beta-D-glucose.</text>
        <dbReference type="EC" id="3.2.1.3"/>
    </reaction>
</comment>
<evidence type="ECO:0000256" key="8">
    <source>
        <dbReference type="ARBA" id="ARBA00023326"/>
    </source>
</evidence>
<dbReference type="SMART" id="SM01065">
    <property type="entry name" value="CBM_2"/>
    <property type="match status" value="1"/>
</dbReference>
<dbReference type="SUPFAM" id="SSF49452">
    <property type="entry name" value="Starch-binding domain-like"/>
    <property type="match status" value="1"/>
</dbReference>
<keyword evidence="8 9" id="KW-0624">Polysaccharide degradation</keyword>
<dbReference type="Gene3D" id="1.50.10.10">
    <property type="match status" value="1"/>
</dbReference>
<evidence type="ECO:0000259" key="14">
    <source>
        <dbReference type="PROSITE" id="PS51166"/>
    </source>
</evidence>
<gene>
    <name evidence="15" type="ORF">PDIGIT_LOCUS4691</name>
</gene>
<dbReference type="Pfam" id="PF00723">
    <property type="entry name" value="Glyco_hydro_15"/>
    <property type="match status" value="1"/>
</dbReference>
<feature type="region of interest" description="Disordered" evidence="12">
    <location>
        <begin position="1"/>
        <end position="20"/>
    </location>
</feature>
<dbReference type="Proteomes" id="UP001152607">
    <property type="component" value="Unassembled WGS sequence"/>
</dbReference>
<dbReference type="InterPro" id="IPR046966">
    <property type="entry name" value="Glucoamylase_active_site"/>
</dbReference>
<name>A0A9W4UB19_9PLEO</name>
<proteinExistence type="inferred from homology"/>
<keyword evidence="4 9" id="KW-0378">Hydrolase</keyword>
<dbReference type="InterPro" id="IPR002044">
    <property type="entry name" value="CBM20"/>
</dbReference>
<dbReference type="GO" id="GO:0004339">
    <property type="term" value="F:glucan 1,4-alpha-glucosidase activity"/>
    <property type="evidence" value="ECO:0007669"/>
    <property type="project" value="UniProtKB-EC"/>
</dbReference>
<dbReference type="InterPro" id="IPR012341">
    <property type="entry name" value="6hp_glycosidase-like_sf"/>
</dbReference>
<evidence type="ECO:0000256" key="2">
    <source>
        <dbReference type="ARBA" id="ARBA00006188"/>
    </source>
</evidence>
<dbReference type="GO" id="GO:0000272">
    <property type="term" value="P:polysaccharide catabolic process"/>
    <property type="evidence" value="ECO:0007669"/>
    <property type="project" value="UniProtKB-KW"/>
</dbReference>
<feature type="active site" description="Proton donor" evidence="10">
    <location>
        <position position="250"/>
    </location>
</feature>
<evidence type="ECO:0000256" key="4">
    <source>
        <dbReference type="ARBA" id="ARBA00022801"/>
    </source>
</evidence>
<keyword evidence="6 9" id="KW-0119">Carbohydrate metabolism</keyword>
<keyword evidence="13" id="KW-0472">Membrane</keyword>
<feature type="domain" description="CBM20" evidence="14">
    <location>
        <begin position="544"/>
        <end position="653"/>
    </location>
</feature>
<dbReference type="PRINTS" id="PR00736">
    <property type="entry name" value="GLHYDRLASE15"/>
</dbReference>
<dbReference type="Pfam" id="PF00686">
    <property type="entry name" value="CBM_20"/>
    <property type="match status" value="1"/>
</dbReference>
<evidence type="ECO:0000313" key="15">
    <source>
        <dbReference type="EMBL" id="CAI6331665.1"/>
    </source>
</evidence>